<dbReference type="Proteomes" id="UP000194360">
    <property type="component" value="Unassembled WGS sequence"/>
</dbReference>
<keyword evidence="2" id="KW-0732">Signal</keyword>
<gene>
    <name evidence="3" type="ORF">BG845_06080</name>
</gene>
<evidence type="ECO:0000313" key="4">
    <source>
        <dbReference type="Proteomes" id="UP000194360"/>
    </source>
</evidence>
<dbReference type="RefSeq" id="WP_085916150.1">
    <property type="nucleotide sequence ID" value="NZ_AP018920.1"/>
</dbReference>
<evidence type="ECO:0000256" key="1">
    <source>
        <dbReference type="SAM" id="MobiDB-lite"/>
    </source>
</evidence>
<feature type="signal peptide" evidence="2">
    <location>
        <begin position="1"/>
        <end position="32"/>
    </location>
</feature>
<feature type="region of interest" description="Disordered" evidence="1">
    <location>
        <begin position="29"/>
        <end position="123"/>
    </location>
</feature>
<feature type="compositionally biased region" description="Low complexity" evidence="1">
    <location>
        <begin position="46"/>
        <end position="60"/>
    </location>
</feature>
<dbReference type="EMBL" id="MIGB01000052">
    <property type="protein sequence ID" value="OSY35444.1"/>
    <property type="molecule type" value="Genomic_DNA"/>
</dbReference>
<dbReference type="STRING" id="2074.BG845_06080"/>
<reference evidence="3 4" key="1">
    <citation type="submission" date="2016-09" db="EMBL/GenBank/DDBJ databases">
        <title>Pseudonocardia autotrophica DSM535, a candidate organism with high potential of specific P450 cytochromes.</title>
        <authorList>
            <person name="Grumaz C."/>
            <person name="Vainshtein Y."/>
            <person name="Kirstahler P."/>
            <person name="Sohn K."/>
        </authorList>
    </citation>
    <scope>NUCLEOTIDE SEQUENCE [LARGE SCALE GENOMIC DNA]</scope>
    <source>
        <strain evidence="3 4">DSM 535</strain>
    </source>
</reference>
<dbReference type="AlphaFoldDB" id="A0A1Y2MJK3"/>
<protein>
    <submittedName>
        <fullName evidence="3">Uncharacterized protein</fullName>
    </submittedName>
</protein>
<name>A0A1Y2MJK3_PSEAH</name>
<comment type="caution">
    <text evidence="3">The sequence shown here is derived from an EMBL/GenBank/DDBJ whole genome shotgun (WGS) entry which is preliminary data.</text>
</comment>
<sequence length="123" mass="12044">MSPTRTPARRIVAVLLLSLFAVLAPVAGPAVADTPPVPTTLHSEFAPSASAPQSALPGRAAPGGPGSAPDDATAHGHPGPALDALVLALPEVGGDTPDTDRDPTGGPEPGHRTPADPRGPPAA</sequence>
<accession>A0A1Y2MJK3</accession>
<organism evidence="3 4">
    <name type="scientific">Pseudonocardia autotrophica</name>
    <name type="common">Amycolata autotrophica</name>
    <name type="synonym">Nocardia autotrophica</name>
    <dbReference type="NCBI Taxonomy" id="2074"/>
    <lineage>
        <taxon>Bacteria</taxon>
        <taxon>Bacillati</taxon>
        <taxon>Actinomycetota</taxon>
        <taxon>Actinomycetes</taxon>
        <taxon>Pseudonocardiales</taxon>
        <taxon>Pseudonocardiaceae</taxon>
        <taxon>Pseudonocardia</taxon>
    </lineage>
</organism>
<keyword evidence="4" id="KW-1185">Reference proteome</keyword>
<evidence type="ECO:0000256" key="2">
    <source>
        <dbReference type="SAM" id="SignalP"/>
    </source>
</evidence>
<feature type="chain" id="PRO_5011001505" evidence="2">
    <location>
        <begin position="33"/>
        <end position="123"/>
    </location>
</feature>
<feature type="compositionally biased region" description="Basic and acidic residues" evidence="1">
    <location>
        <begin position="98"/>
        <end position="115"/>
    </location>
</feature>
<proteinExistence type="predicted"/>
<evidence type="ECO:0000313" key="3">
    <source>
        <dbReference type="EMBL" id="OSY35444.1"/>
    </source>
</evidence>